<accession>A0A1I1A8H2</accession>
<dbReference type="RefSeq" id="WP_090042551.1">
    <property type="nucleotide sequence ID" value="NZ_FOKI01000031.1"/>
</dbReference>
<reference evidence="1 2" key="1">
    <citation type="submission" date="2016-10" db="EMBL/GenBank/DDBJ databases">
        <authorList>
            <person name="de Groot N.N."/>
        </authorList>
    </citation>
    <scope>NUCLEOTIDE SEQUENCE [LARGE SCALE GENOMIC DNA]</scope>
    <source>
        <strain evidence="1 2">DSM 12271</strain>
    </source>
</reference>
<dbReference type="AlphaFoldDB" id="A0A1I1A8H2"/>
<keyword evidence="2" id="KW-1185">Reference proteome</keyword>
<name>A0A1I1A8H2_9CLOT</name>
<dbReference type="OrthoDB" id="47713at2"/>
<gene>
    <name evidence="1" type="ORF">SAMN04488528_103123</name>
</gene>
<evidence type="ECO:0000313" key="1">
    <source>
        <dbReference type="EMBL" id="SFB34227.1"/>
    </source>
</evidence>
<proteinExistence type="predicted"/>
<evidence type="ECO:0000313" key="2">
    <source>
        <dbReference type="Proteomes" id="UP000198619"/>
    </source>
</evidence>
<organism evidence="1 2">
    <name type="scientific">Clostridium frigidicarnis</name>
    <dbReference type="NCBI Taxonomy" id="84698"/>
    <lineage>
        <taxon>Bacteria</taxon>
        <taxon>Bacillati</taxon>
        <taxon>Bacillota</taxon>
        <taxon>Clostridia</taxon>
        <taxon>Eubacteriales</taxon>
        <taxon>Clostridiaceae</taxon>
        <taxon>Clostridium</taxon>
    </lineage>
</organism>
<dbReference type="STRING" id="84698.SAMN04488528_103123"/>
<sequence>MEYEDTKCPKCGGTNIVEGKSNSYMKIQPLNKLYSSQSDIYVQFCKDCGHVINMRVGNPDIF</sequence>
<evidence type="ECO:0008006" key="3">
    <source>
        <dbReference type="Google" id="ProtNLM"/>
    </source>
</evidence>
<dbReference type="Proteomes" id="UP000198619">
    <property type="component" value="Unassembled WGS sequence"/>
</dbReference>
<protein>
    <recommendedName>
        <fullName evidence="3">Transcription initiation factor TFIIIB</fullName>
    </recommendedName>
</protein>
<dbReference type="EMBL" id="FOKI01000031">
    <property type="protein sequence ID" value="SFB34227.1"/>
    <property type="molecule type" value="Genomic_DNA"/>
</dbReference>